<dbReference type="InterPro" id="IPR002052">
    <property type="entry name" value="DNA_methylase_N6_adenine_CS"/>
</dbReference>
<name>A0ABP5ZNL5_9MICO</name>
<dbReference type="EMBL" id="BAAARE010000030">
    <property type="protein sequence ID" value="GAA2500703.1"/>
    <property type="molecule type" value="Genomic_DNA"/>
</dbReference>
<sequence>MTAKVEHLESNSGIPGVATGGDSPGRLIDQWFPCPEVDEAVGTPMGSGRSEKALFTWFASRPIAQARAAVLCSLLPDSPNNRADIRRSVLSGDERALSRLRERIQAEYGGRSPVVLDMFSGRGIIPLEAARAGASAIGTDLSPVATLGARLLADFPLRDWSDEPPLPFAGADAEAGGEEHAGPTQRFDAFKSVEEEPRLVSDVRIVLAEVQRRVLANVGPLFRSADEMELPWAYLWGVTIPCDGCGRRFPMVGSMVLRHPYTRTRDIGQSLTLHAAGDSWIADVEDGSPTQAPTFAAAPGSRGKSARCIFADCRHVHSLDVVKAKGAAGQYEDSMLVVGEIDEETNRKIFRRPTREEFEALERVPNSPLRELIPTERIHPGNSNTIQAMVFGYQTYGSLMNDRQALHFAAIASAIRQIYKDLREVVTEDYAKALAGYCAANLPRLTRRATRGANLLAHGNRLGTAQNRCQVGDVFSSQSVLKHQFDYIEAGPGAGPGTWGSVSVSLVNALKKVMVENAVGGRPARLRRESAVALPFRDSTVDVVVTDPPYYDMITYADSSDLFHVWFRRALCDVMPDLFDGRLDGRDGLQDKSQEIIVKSKGRRTEGEHRTQDYYETMLEHSFAEARRVLKSDGHLTVIFGHSDPEAWKRLLTALTDAGFVVTSSWPSRTETAATGVATISVTVSIGARVAPAGRPVGIAAQVDAEVTTELKERCRTWDQDGLAHDDQLMASYGAALQVVGRYGKVLTPNGEVVELEHYMTLARRAVRDAIALRLDEQPLETFDPHTRLAVFWHELYGRDTVPKGEARFFAQSDELRLEDLRGPILEETRAGFRLRHDAPELLTPASSAYEVVRGMSSAQPMGTDAVAACLADADRTATDAQVWALVDWLATKLPSSDPVAISLAAVKRNIGTIQASVATQAAREKSADRLTLFEEKL</sequence>
<dbReference type="Gene3D" id="3.40.50.150">
    <property type="entry name" value="Vaccinia Virus protein VP39"/>
    <property type="match status" value="2"/>
</dbReference>
<protein>
    <submittedName>
        <fullName evidence="2">DUF1156 domain-containing protein</fullName>
    </submittedName>
</protein>
<evidence type="ECO:0000256" key="1">
    <source>
        <dbReference type="SAM" id="MobiDB-lite"/>
    </source>
</evidence>
<proteinExistence type="predicted"/>
<keyword evidence="3" id="KW-1185">Reference proteome</keyword>
<reference evidence="3" key="1">
    <citation type="journal article" date="2019" name="Int. J. Syst. Evol. Microbiol.">
        <title>The Global Catalogue of Microorganisms (GCM) 10K type strain sequencing project: providing services to taxonomists for standard genome sequencing and annotation.</title>
        <authorList>
            <consortium name="The Broad Institute Genomics Platform"/>
            <consortium name="The Broad Institute Genome Sequencing Center for Infectious Disease"/>
            <person name="Wu L."/>
            <person name="Ma J."/>
        </authorList>
    </citation>
    <scope>NUCLEOTIDE SEQUENCE [LARGE SCALE GENOMIC DNA]</scope>
    <source>
        <strain evidence="3">JCM 16259</strain>
    </source>
</reference>
<dbReference type="Proteomes" id="UP001500730">
    <property type="component" value="Unassembled WGS sequence"/>
</dbReference>
<feature type="region of interest" description="Disordered" evidence="1">
    <location>
        <begin position="1"/>
        <end position="22"/>
    </location>
</feature>
<evidence type="ECO:0000313" key="2">
    <source>
        <dbReference type="EMBL" id="GAA2500703.1"/>
    </source>
</evidence>
<dbReference type="PROSITE" id="PS00092">
    <property type="entry name" value="N6_MTASE"/>
    <property type="match status" value="1"/>
</dbReference>
<dbReference type="SUPFAM" id="SSF53335">
    <property type="entry name" value="S-adenosyl-L-methionine-dependent methyltransferases"/>
    <property type="match status" value="1"/>
</dbReference>
<organism evidence="2 3">
    <name type="scientific">Terrabacter carboxydivorans</name>
    <dbReference type="NCBI Taxonomy" id="619730"/>
    <lineage>
        <taxon>Bacteria</taxon>
        <taxon>Bacillati</taxon>
        <taxon>Actinomycetota</taxon>
        <taxon>Actinomycetes</taxon>
        <taxon>Micrococcales</taxon>
        <taxon>Intrasporangiaceae</taxon>
        <taxon>Terrabacter</taxon>
    </lineage>
</organism>
<evidence type="ECO:0000313" key="3">
    <source>
        <dbReference type="Proteomes" id="UP001500730"/>
    </source>
</evidence>
<dbReference type="InterPro" id="IPR029063">
    <property type="entry name" value="SAM-dependent_MTases_sf"/>
</dbReference>
<gene>
    <name evidence="2" type="ORF">GCM10009858_43780</name>
</gene>
<accession>A0ABP5ZNL5</accession>
<dbReference type="RefSeq" id="WP_344257232.1">
    <property type="nucleotide sequence ID" value="NZ_BAAARE010000030.1"/>
</dbReference>
<comment type="caution">
    <text evidence="2">The sequence shown here is derived from an EMBL/GenBank/DDBJ whole genome shotgun (WGS) entry which is preliminary data.</text>
</comment>